<keyword evidence="3" id="KW-1185">Reference proteome</keyword>
<dbReference type="EMBL" id="JACHJG010000002">
    <property type="protein sequence ID" value="MBB4885059.1"/>
    <property type="molecule type" value="Genomic_DNA"/>
</dbReference>
<evidence type="ECO:0000313" key="2">
    <source>
        <dbReference type="EMBL" id="MBB4885059.1"/>
    </source>
</evidence>
<dbReference type="AlphaFoldDB" id="A0A7W7L7U9"/>
<accession>A0A7W7L7U9</accession>
<dbReference type="Proteomes" id="UP000556436">
    <property type="component" value="Unassembled WGS sequence"/>
</dbReference>
<reference evidence="2 3" key="1">
    <citation type="submission" date="2020-08" db="EMBL/GenBank/DDBJ databases">
        <title>Genomic Encyclopedia of Type Strains, Phase III (KMG-III): the genomes of soil and plant-associated and newly described type strains.</title>
        <authorList>
            <person name="Whitman W."/>
        </authorList>
    </citation>
    <scope>NUCLEOTIDE SEQUENCE [LARGE SCALE GENOMIC DNA]</scope>
    <source>
        <strain evidence="2 3">CECT 3265</strain>
    </source>
</reference>
<protein>
    <submittedName>
        <fullName evidence="2">Uncharacterized protein</fullName>
    </submittedName>
</protein>
<proteinExistence type="predicted"/>
<feature type="compositionally biased region" description="Low complexity" evidence="1">
    <location>
        <begin position="23"/>
        <end position="40"/>
    </location>
</feature>
<dbReference type="RefSeq" id="WP_184731307.1">
    <property type="nucleotide sequence ID" value="NZ_BMRW01000006.1"/>
</dbReference>
<evidence type="ECO:0000256" key="1">
    <source>
        <dbReference type="SAM" id="MobiDB-lite"/>
    </source>
</evidence>
<feature type="region of interest" description="Disordered" evidence="1">
    <location>
        <begin position="1"/>
        <end position="55"/>
    </location>
</feature>
<evidence type="ECO:0000313" key="3">
    <source>
        <dbReference type="Proteomes" id="UP000556436"/>
    </source>
</evidence>
<sequence length="55" mass="5474">MTTATDVSDGPRRAGDRRRTRARTAPLPGASAVLAGAHAAPTGASTSERAVRGSG</sequence>
<gene>
    <name evidence="2" type="ORF">FHS38_001087</name>
</gene>
<comment type="caution">
    <text evidence="2">The sequence shown here is derived from an EMBL/GenBank/DDBJ whole genome shotgun (WGS) entry which is preliminary data.</text>
</comment>
<name>A0A7W7L7U9_STRNE</name>
<organism evidence="2 3">
    <name type="scientific">Streptomyces netropsis</name>
    <name type="common">Streptoverticillium netropsis</name>
    <dbReference type="NCBI Taxonomy" id="55404"/>
    <lineage>
        <taxon>Bacteria</taxon>
        <taxon>Bacillati</taxon>
        <taxon>Actinomycetota</taxon>
        <taxon>Actinomycetes</taxon>
        <taxon>Kitasatosporales</taxon>
        <taxon>Streptomycetaceae</taxon>
        <taxon>Streptomyces</taxon>
    </lineage>
</organism>